<evidence type="ECO:0000313" key="6">
    <source>
        <dbReference type="EMBL" id="ARO49589.1"/>
    </source>
</evidence>
<name>A0A1W6R594_STRSQ</name>
<keyword evidence="1 6" id="KW-0436">Ligase</keyword>
<evidence type="ECO:0000256" key="2">
    <source>
        <dbReference type="ARBA" id="ARBA00022741"/>
    </source>
</evidence>
<evidence type="ECO:0000256" key="1">
    <source>
        <dbReference type="ARBA" id="ARBA00022598"/>
    </source>
</evidence>
<keyword evidence="2 4" id="KW-0547">Nucleotide-binding</keyword>
<dbReference type="Pfam" id="PF13535">
    <property type="entry name" value="ATP-grasp_4"/>
    <property type="match status" value="1"/>
</dbReference>
<organism evidence="6">
    <name type="scientific">Streptomyces sp</name>
    <dbReference type="NCBI Taxonomy" id="1931"/>
    <lineage>
        <taxon>Bacteria</taxon>
        <taxon>Bacillati</taxon>
        <taxon>Actinomycetota</taxon>
        <taxon>Actinomycetes</taxon>
        <taxon>Kitasatosporales</taxon>
        <taxon>Streptomycetaceae</taxon>
        <taxon>Streptomyces</taxon>
    </lineage>
</organism>
<dbReference type="EMBL" id="KY249118">
    <property type="protein sequence ID" value="ARO49589.1"/>
    <property type="molecule type" value="Genomic_DNA"/>
</dbReference>
<dbReference type="InterPro" id="IPR013815">
    <property type="entry name" value="ATP_grasp_subdomain_1"/>
</dbReference>
<dbReference type="Gene3D" id="3.30.1490.20">
    <property type="entry name" value="ATP-grasp fold, A domain"/>
    <property type="match status" value="1"/>
</dbReference>
<evidence type="ECO:0000259" key="5">
    <source>
        <dbReference type="PROSITE" id="PS50975"/>
    </source>
</evidence>
<sequence length="420" mass="46361">MNTKTVVLVGVPWSVHELDDAIRDAATLGASLLVVDTPESLAQIGEQTAVRTRTVKALDPLLIADCVRDDEPATVLAITEFSMELAAAVRELLGIPGTPSAVEARVLDKAQTREVLREHGLTRVGFHRSSLLAPEDLLGGLEPPVVVKPRSFSGSHGVTFVADRSELERVFEPYDLAETDLDDRDGRVAHLDGDHRTHEVIVEEYVPGPEISAEGLVVDGRLTLFSLTDKVNTGMPHFEEVGHLVPSKYTRERSAQVEEYLQAVVSALGFVTSPMHAEIKLLDDRIELVEIHTRYPGDRVVELLQSAYDIRPYEAYFDAMLNGRVPQRPRPTGEHYGVGFFNGPTDAPFAWPSYAFPHPEAVVSIDVDRRRAPKVFAYEGLRIRYWRAGHALFAHEDHARVQENIAFLLDNTPGQGGSGS</sequence>
<dbReference type="GO" id="GO:0005524">
    <property type="term" value="F:ATP binding"/>
    <property type="evidence" value="ECO:0007669"/>
    <property type="project" value="UniProtKB-UniRule"/>
</dbReference>
<dbReference type="GO" id="GO:0046872">
    <property type="term" value="F:metal ion binding"/>
    <property type="evidence" value="ECO:0007669"/>
    <property type="project" value="InterPro"/>
</dbReference>
<evidence type="ECO:0000256" key="3">
    <source>
        <dbReference type="ARBA" id="ARBA00022840"/>
    </source>
</evidence>
<gene>
    <name evidence="6" type="primary">belU</name>
</gene>
<dbReference type="InterPro" id="IPR052032">
    <property type="entry name" value="ATP-dep_AA_Ligase"/>
</dbReference>
<proteinExistence type="predicted"/>
<evidence type="ECO:0000256" key="4">
    <source>
        <dbReference type="PROSITE-ProRule" id="PRU00409"/>
    </source>
</evidence>
<dbReference type="PANTHER" id="PTHR43585">
    <property type="entry name" value="FUMIPYRROLE BIOSYNTHESIS PROTEIN C"/>
    <property type="match status" value="1"/>
</dbReference>
<dbReference type="Gene3D" id="3.40.50.20">
    <property type="match status" value="1"/>
</dbReference>
<accession>A0A1W6R594</accession>
<dbReference type="InterPro" id="IPR011761">
    <property type="entry name" value="ATP-grasp"/>
</dbReference>
<dbReference type="PANTHER" id="PTHR43585:SF2">
    <property type="entry name" value="ATP-GRASP ENZYME FSQD"/>
    <property type="match status" value="1"/>
</dbReference>
<protein>
    <submittedName>
        <fullName evidence="6">ATP-dependent carboxylate-amide ligase</fullName>
    </submittedName>
</protein>
<dbReference type="GO" id="GO:0016874">
    <property type="term" value="F:ligase activity"/>
    <property type="evidence" value="ECO:0007669"/>
    <property type="project" value="UniProtKB-KW"/>
</dbReference>
<keyword evidence="3 4" id="KW-0067">ATP-binding</keyword>
<dbReference type="SUPFAM" id="SSF56059">
    <property type="entry name" value="Glutathione synthetase ATP-binding domain-like"/>
    <property type="match status" value="1"/>
</dbReference>
<reference evidence="6" key="1">
    <citation type="journal article" date="2017" name="Angew. Chem. Int. Ed. Engl.">
        <title>Biosynthesis of the beta-Lactone Proteasome Inhibitors Belactosin and Cystargolide.</title>
        <authorList>
            <person name="Wolf F."/>
            <person name="Bauer J.S."/>
            <person name="Bendel T.M."/>
            <person name="Kulik A."/>
            <person name="Kalinowski J."/>
            <person name="Gross H."/>
            <person name="Kaysser L."/>
        </authorList>
    </citation>
    <scope>NUCLEOTIDE SEQUENCE</scope>
    <source>
        <strain evidence="6">UCK 14</strain>
    </source>
</reference>
<dbReference type="Gene3D" id="3.30.470.20">
    <property type="entry name" value="ATP-grasp fold, B domain"/>
    <property type="match status" value="1"/>
</dbReference>
<dbReference type="AlphaFoldDB" id="A0A1W6R594"/>
<dbReference type="PROSITE" id="PS50975">
    <property type="entry name" value="ATP_GRASP"/>
    <property type="match status" value="1"/>
</dbReference>
<feature type="domain" description="ATP-grasp" evidence="5">
    <location>
        <begin position="113"/>
        <end position="321"/>
    </location>
</feature>